<dbReference type="RefSeq" id="WP_205523887.1">
    <property type="nucleotide sequence ID" value="NZ_JBCLPP010000055.1"/>
</dbReference>
<dbReference type="Pfam" id="PF14109">
    <property type="entry name" value="GldH_lipo"/>
    <property type="match status" value="1"/>
</dbReference>
<keyword evidence="1" id="KW-0449">Lipoprotein</keyword>
<dbReference type="InterPro" id="IPR020018">
    <property type="entry name" value="Motility-assoc_lipoprot_GldH"/>
</dbReference>
<comment type="caution">
    <text evidence="1">The sequence shown here is derived from an EMBL/GenBank/DDBJ whole genome shotgun (WGS) entry which is preliminary data.</text>
</comment>
<keyword evidence="2" id="KW-1185">Reference proteome</keyword>
<evidence type="ECO:0000313" key="1">
    <source>
        <dbReference type="EMBL" id="MEY8246550.1"/>
    </source>
</evidence>
<dbReference type="PROSITE" id="PS51257">
    <property type="entry name" value="PROKAR_LIPOPROTEIN"/>
    <property type="match status" value="1"/>
</dbReference>
<name>A0ABV4D145_9BACT</name>
<gene>
    <name evidence="1" type="ORF">AAK873_13150</name>
</gene>
<dbReference type="NCBIfam" id="TIGR03511">
    <property type="entry name" value="GldH_lipo"/>
    <property type="match status" value="1"/>
</dbReference>
<reference evidence="1 2" key="1">
    <citation type="submission" date="2024-03" db="EMBL/GenBank/DDBJ databases">
        <title>Mouse gut bacterial collection (mGBC) of GemPharmatech.</title>
        <authorList>
            <person name="He Y."/>
            <person name="Dong L."/>
            <person name="Wu D."/>
            <person name="Gao X."/>
            <person name="Lin Z."/>
        </authorList>
    </citation>
    <scope>NUCLEOTIDE SEQUENCE [LARGE SCALE GENOMIC DNA]</scope>
    <source>
        <strain evidence="1 2">54-13</strain>
    </source>
</reference>
<proteinExistence type="predicted"/>
<organism evidence="1 2">
    <name type="scientific">Heminiphilus faecis</name>
    <dbReference type="NCBI Taxonomy" id="2601703"/>
    <lineage>
        <taxon>Bacteria</taxon>
        <taxon>Pseudomonadati</taxon>
        <taxon>Bacteroidota</taxon>
        <taxon>Bacteroidia</taxon>
        <taxon>Bacteroidales</taxon>
        <taxon>Muribaculaceae</taxon>
        <taxon>Heminiphilus</taxon>
    </lineage>
</organism>
<evidence type="ECO:0000313" key="2">
    <source>
        <dbReference type="Proteomes" id="UP001565200"/>
    </source>
</evidence>
<sequence length="157" mass="17647">MNKLLGVYMTVLFSIGLGACSSRQNDYSEFRNLSPSGWIYDDTLSFITDIADSVATGTLTVAVRHNNNYPYSNLWLELTRRSGVQTTSRDTLNLRLADIYGRWYGNGFGATYQYSDTVHGITRLSRGDTITVRHIMRLDTLPDVEQLGITFVSTESN</sequence>
<accession>A0ABV4D145</accession>
<protein>
    <submittedName>
        <fullName evidence="1">Gliding motility lipoprotein GldH</fullName>
    </submittedName>
</protein>
<dbReference type="EMBL" id="JBCLPP010000055">
    <property type="protein sequence ID" value="MEY8246550.1"/>
    <property type="molecule type" value="Genomic_DNA"/>
</dbReference>
<dbReference type="Proteomes" id="UP001565200">
    <property type="component" value="Unassembled WGS sequence"/>
</dbReference>